<protein>
    <submittedName>
        <fullName evidence="2">Uncharacterized protein</fullName>
    </submittedName>
</protein>
<keyword evidence="1" id="KW-1133">Transmembrane helix</keyword>
<name>J9E9P8_WUCBA</name>
<evidence type="ECO:0000256" key="1">
    <source>
        <dbReference type="SAM" id="Phobius"/>
    </source>
</evidence>
<reference evidence="3" key="1">
    <citation type="submission" date="2012-08" db="EMBL/GenBank/DDBJ databases">
        <title>The Genome Sequence of Wuchereria bancrofti.</title>
        <authorList>
            <person name="Nutman T.B."/>
            <person name="Fink D.L."/>
            <person name="Russ C."/>
            <person name="Young S."/>
            <person name="Zeng Q."/>
            <person name="Koehrsen M."/>
            <person name="Alvarado L."/>
            <person name="Berlin A."/>
            <person name="Chapman S.B."/>
            <person name="Chen Z."/>
            <person name="Freedman E."/>
            <person name="Gellesch M."/>
            <person name="Goldberg J."/>
            <person name="Griggs A."/>
            <person name="Gujja S."/>
            <person name="Heilman E.R."/>
            <person name="Heiman D."/>
            <person name="Hepburn T."/>
            <person name="Howarth C."/>
            <person name="Jen D."/>
            <person name="Larson L."/>
            <person name="Lewis B."/>
            <person name="Mehta T."/>
            <person name="Park D."/>
            <person name="Pearson M."/>
            <person name="Roberts A."/>
            <person name="Saif S."/>
            <person name="Shea T."/>
            <person name="Shenoy N."/>
            <person name="Sisk P."/>
            <person name="Stolte C."/>
            <person name="Sykes S."/>
            <person name="Walk T."/>
            <person name="White J."/>
            <person name="Yandava C."/>
            <person name="Haas B."/>
            <person name="Henn M.R."/>
            <person name="Nusbaum C."/>
            <person name="Birren B."/>
        </authorList>
    </citation>
    <scope>NUCLEOTIDE SEQUENCE [LARGE SCALE GENOMIC DNA]</scope>
    <source>
        <strain evidence="3">NA</strain>
    </source>
</reference>
<evidence type="ECO:0000313" key="3">
    <source>
        <dbReference type="Proteomes" id="UP000004810"/>
    </source>
</evidence>
<feature type="transmembrane region" description="Helical" evidence="1">
    <location>
        <begin position="26"/>
        <end position="49"/>
    </location>
</feature>
<proteinExistence type="predicted"/>
<keyword evidence="1" id="KW-0812">Transmembrane</keyword>
<sequence>MTYRHYYLSLSDFILLYSFSTNFSPFPRYCCITVFPFNAFLFSVFQLLFQWRLSSYFFLG</sequence>
<keyword evidence="1" id="KW-0472">Membrane</keyword>
<organism evidence="2 3">
    <name type="scientific">Wuchereria bancrofti</name>
    <dbReference type="NCBI Taxonomy" id="6293"/>
    <lineage>
        <taxon>Eukaryota</taxon>
        <taxon>Metazoa</taxon>
        <taxon>Ecdysozoa</taxon>
        <taxon>Nematoda</taxon>
        <taxon>Chromadorea</taxon>
        <taxon>Rhabditida</taxon>
        <taxon>Spirurina</taxon>
        <taxon>Spiruromorpha</taxon>
        <taxon>Filarioidea</taxon>
        <taxon>Onchocercidae</taxon>
        <taxon>Wuchereria</taxon>
    </lineage>
</organism>
<accession>J9E9P8</accession>
<dbReference type="AlphaFoldDB" id="J9E9P8"/>
<evidence type="ECO:0000313" key="2">
    <source>
        <dbReference type="EMBL" id="EJW73707.1"/>
    </source>
</evidence>
<comment type="caution">
    <text evidence="2">The sequence shown here is derived from an EMBL/GenBank/DDBJ whole genome shotgun (WGS) entry which is preliminary data.</text>
</comment>
<dbReference type="EMBL" id="ADBV01013567">
    <property type="protein sequence ID" value="EJW73707.1"/>
    <property type="molecule type" value="Genomic_DNA"/>
</dbReference>
<dbReference type="Proteomes" id="UP000004810">
    <property type="component" value="Unassembled WGS sequence"/>
</dbReference>
<gene>
    <name evidence="2" type="ORF">WUBG_15389</name>
</gene>